<dbReference type="EMBL" id="GL636497">
    <property type="protein sequence ID" value="EFW16334.1"/>
    <property type="molecule type" value="Genomic_DNA"/>
</dbReference>
<dbReference type="Proteomes" id="UP000002497">
    <property type="component" value="Unassembled WGS sequence"/>
</dbReference>
<evidence type="ECO:0000313" key="2">
    <source>
        <dbReference type="Proteomes" id="UP000002497"/>
    </source>
</evidence>
<dbReference type="AlphaFoldDB" id="E9DAJ8"/>
<keyword evidence="2" id="KW-1185">Reference proteome</keyword>
<dbReference type="VEuPathDB" id="FungiDB:CPSG_06850"/>
<sequence>MNIQLTEPISSQRNTDFNVSNTPSGSTLAAASRLTKDTTRDDLLCCIYTHMYATTALMPACSVSAIKPSDLFDPMAYMIGCEPCSVKILFRVAFNRCFSLLLSDPITLFADNAGISL</sequence>
<organism evidence="2">
    <name type="scientific">Coccidioides posadasii (strain RMSCC 757 / Silveira)</name>
    <name type="common">Valley fever fungus</name>
    <dbReference type="NCBI Taxonomy" id="443226"/>
    <lineage>
        <taxon>Eukaryota</taxon>
        <taxon>Fungi</taxon>
        <taxon>Dikarya</taxon>
        <taxon>Ascomycota</taxon>
        <taxon>Pezizomycotina</taxon>
        <taxon>Eurotiomycetes</taxon>
        <taxon>Eurotiomycetidae</taxon>
        <taxon>Onygenales</taxon>
        <taxon>Onygenaceae</taxon>
        <taxon>Coccidioides</taxon>
    </lineage>
</organism>
<protein>
    <submittedName>
        <fullName evidence="1">Uncharacterized protein</fullName>
    </submittedName>
</protein>
<accession>E9DAJ8</accession>
<reference evidence="2" key="1">
    <citation type="journal article" date="2010" name="Genome Res.">
        <title>Population genomic sequencing of Coccidioides fungi reveals recent hybridization and transposon control.</title>
        <authorList>
            <person name="Neafsey D.E."/>
            <person name="Barker B.M."/>
            <person name="Sharpton T.J."/>
            <person name="Stajich J.E."/>
            <person name="Park D.J."/>
            <person name="Whiston E."/>
            <person name="Hung C.-Y."/>
            <person name="McMahan C."/>
            <person name="White J."/>
            <person name="Sykes S."/>
            <person name="Heiman D."/>
            <person name="Young S."/>
            <person name="Zeng Q."/>
            <person name="Abouelleil A."/>
            <person name="Aftuck L."/>
            <person name="Bessette D."/>
            <person name="Brown A."/>
            <person name="FitzGerald M."/>
            <person name="Lui A."/>
            <person name="Macdonald J.P."/>
            <person name="Priest M."/>
            <person name="Orbach M.J."/>
            <person name="Galgiani J.N."/>
            <person name="Kirkland T.N."/>
            <person name="Cole G.T."/>
            <person name="Birren B.W."/>
            <person name="Henn M.R."/>
            <person name="Taylor J.W."/>
            <person name="Rounsley S.D."/>
        </authorList>
    </citation>
    <scope>NUCLEOTIDE SEQUENCE [LARGE SCALE GENOMIC DNA]</scope>
    <source>
        <strain evidence="2">RMSCC 757 / Silveira</strain>
    </source>
</reference>
<reference evidence="2" key="2">
    <citation type="submission" date="2010-03" db="EMBL/GenBank/DDBJ databases">
        <title>The genome sequence of Coccidioides posadasii strain Silveira.</title>
        <authorList>
            <consortium name="The Broad Institute Genome Sequencing Center for Infectious Disease"/>
            <person name="Neafsey D."/>
            <person name="Orbach M."/>
            <person name="Henn M.R."/>
            <person name="Cole G.T."/>
            <person name="Galgiani J."/>
            <person name="Gardner M.J."/>
            <person name="Kirkland T.N."/>
            <person name="Taylor J.W."/>
            <person name="Young S.K."/>
            <person name="Zeng Q."/>
            <person name="Koehrsen M."/>
            <person name="Alvarado L."/>
            <person name="Berlin A."/>
            <person name="Borenstein D."/>
            <person name="Chapman S.B."/>
            <person name="Chen Z."/>
            <person name="Engels R."/>
            <person name="Freedman E."/>
            <person name="Gellesch M."/>
            <person name="Goldberg J."/>
            <person name="Griggs A."/>
            <person name="Gujja S."/>
            <person name="Heilman E."/>
            <person name="Heiman D."/>
            <person name="Howarth C."/>
            <person name="Jen D."/>
            <person name="Larson L."/>
            <person name="Mehta T."/>
            <person name="Neiman D."/>
            <person name="Park D."/>
            <person name="Pearson M."/>
            <person name="Richards J."/>
            <person name="Roberts A."/>
            <person name="Saif S."/>
            <person name="Shea T."/>
            <person name="Shenoy N."/>
            <person name="Sisk P."/>
            <person name="Stolte C."/>
            <person name="Sykes S."/>
            <person name="Walk T."/>
            <person name="White J."/>
            <person name="Yandava C."/>
            <person name="Haas B."/>
            <person name="Nusbaum C."/>
            <person name="Birren B."/>
        </authorList>
    </citation>
    <scope>NUCLEOTIDE SEQUENCE [LARGE SCALE GENOMIC DNA]</scope>
    <source>
        <strain evidence="2">RMSCC 757 / Silveira</strain>
    </source>
</reference>
<gene>
    <name evidence="1" type="ORF">CPSG_06850</name>
</gene>
<proteinExistence type="predicted"/>
<evidence type="ECO:0000313" key="1">
    <source>
        <dbReference type="EMBL" id="EFW16334.1"/>
    </source>
</evidence>
<name>E9DAJ8_COCPS</name>
<dbReference type="HOGENOM" id="CLU_2084643_0_0_1"/>